<feature type="region of interest" description="Disordered" evidence="1">
    <location>
        <begin position="76"/>
        <end position="102"/>
    </location>
</feature>
<comment type="caution">
    <text evidence="2">The sequence shown here is derived from an EMBL/GenBank/DDBJ whole genome shotgun (WGS) entry which is preliminary data.</text>
</comment>
<dbReference type="Proteomes" id="UP000758155">
    <property type="component" value="Unassembled WGS sequence"/>
</dbReference>
<evidence type="ECO:0000313" key="3">
    <source>
        <dbReference type="Proteomes" id="UP000758155"/>
    </source>
</evidence>
<reference evidence="2" key="1">
    <citation type="submission" date="2019-04" db="EMBL/GenBank/DDBJ databases">
        <title>Sequencing of skin fungus with MAO and IRED activity.</title>
        <authorList>
            <person name="Marsaioli A.J."/>
            <person name="Bonatto J.M.C."/>
            <person name="Reis Junior O."/>
        </authorList>
    </citation>
    <scope>NUCLEOTIDE SEQUENCE</scope>
    <source>
        <strain evidence="2">28M1</strain>
    </source>
</reference>
<protein>
    <submittedName>
        <fullName evidence="2">Uncharacterized protein</fullName>
    </submittedName>
</protein>
<gene>
    <name evidence="2" type="ORF">E8E12_000508</name>
</gene>
<organism evidence="2 3">
    <name type="scientific">Didymella heteroderae</name>
    <dbReference type="NCBI Taxonomy" id="1769908"/>
    <lineage>
        <taxon>Eukaryota</taxon>
        <taxon>Fungi</taxon>
        <taxon>Dikarya</taxon>
        <taxon>Ascomycota</taxon>
        <taxon>Pezizomycotina</taxon>
        <taxon>Dothideomycetes</taxon>
        <taxon>Pleosporomycetidae</taxon>
        <taxon>Pleosporales</taxon>
        <taxon>Pleosporineae</taxon>
        <taxon>Didymellaceae</taxon>
        <taxon>Didymella</taxon>
    </lineage>
</organism>
<evidence type="ECO:0000256" key="1">
    <source>
        <dbReference type="SAM" id="MobiDB-lite"/>
    </source>
</evidence>
<accession>A0A9P4WFE3</accession>
<sequence length="142" mass="15742">MTGLLRALKNHVSEEDKARIANILNVVDEDKAGVRVETEPLELETVAQSFEEGGCFNGDICKTELNMDSSELLSVDASPRTGAVSRKNRAERDTETTTFDSLEGVATPGLEDKFSPWMTNEKAFADQSLQKALACKKLWIRY</sequence>
<dbReference type="EMBL" id="SWKV01000289">
    <property type="protein sequence ID" value="KAF3028730.1"/>
    <property type="molecule type" value="Genomic_DNA"/>
</dbReference>
<evidence type="ECO:0000313" key="2">
    <source>
        <dbReference type="EMBL" id="KAF3028730.1"/>
    </source>
</evidence>
<dbReference type="AlphaFoldDB" id="A0A9P4WFE3"/>
<proteinExistence type="predicted"/>
<name>A0A9P4WFE3_9PLEO</name>
<keyword evidence="3" id="KW-1185">Reference proteome</keyword>